<feature type="region of interest" description="Disordered" evidence="1">
    <location>
        <begin position="272"/>
        <end position="355"/>
    </location>
</feature>
<keyword evidence="2" id="KW-1133">Transmembrane helix</keyword>
<dbReference type="OMA" id="SALHIPW"/>
<feature type="transmembrane region" description="Helical" evidence="2">
    <location>
        <begin position="242"/>
        <end position="264"/>
    </location>
</feature>
<organism evidence="3 4">
    <name type="scientific">Trametes pubescens</name>
    <name type="common">White-rot fungus</name>
    <dbReference type="NCBI Taxonomy" id="154538"/>
    <lineage>
        <taxon>Eukaryota</taxon>
        <taxon>Fungi</taxon>
        <taxon>Dikarya</taxon>
        <taxon>Basidiomycota</taxon>
        <taxon>Agaricomycotina</taxon>
        <taxon>Agaricomycetes</taxon>
        <taxon>Polyporales</taxon>
        <taxon>Polyporaceae</taxon>
        <taxon>Trametes</taxon>
    </lineage>
</organism>
<keyword evidence="4" id="KW-1185">Reference proteome</keyword>
<dbReference type="STRING" id="154538.A0A1M2VL63"/>
<gene>
    <name evidence="3" type="ORF">TRAPUB_835</name>
</gene>
<feature type="compositionally biased region" description="Low complexity" evidence="1">
    <location>
        <begin position="21"/>
        <end position="49"/>
    </location>
</feature>
<feature type="compositionally biased region" description="Low complexity" evidence="1">
    <location>
        <begin position="369"/>
        <end position="385"/>
    </location>
</feature>
<proteinExistence type="predicted"/>
<feature type="compositionally biased region" description="Polar residues" evidence="1">
    <location>
        <begin position="55"/>
        <end position="78"/>
    </location>
</feature>
<feature type="compositionally biased region" description="Low complexity" evidence="1">
    <location>
        <begin position="508"/>
        <end position="542"/>
    </location>
</feature>
<keyword evidence="2" id="KW-0812">Transmembrane</keyword>
<feature type="region of interest" description="Disordered" evidence="1">
    <location>
        <begin position="1"/>
        <end position="78"/>
    </location>
</feature>
<accession>A0A1M2VL63</accession>
<feature type="compositionally biased region" description="Polar residues" evidence="1">
    <location>
        <begin position="478"/>
        <end position="487"/>
    </location>
</feature>
<dbReference type="AlphaFoldDB" id="A0A1M2VL63"/>
<protein>
    <submittedName>
        <fullName evidence="3">Uncharacterized protein</fullName>
    </submittedName>
</protein>
<sequence>MALHSDQRRQVSLPGTRFSLDTSTSTSDPEPTSSTGGFTATVTSTDTVVVPPPGQTSTTMTSAVGTQPSITDTSSATPTGVDSGSNFIFGTMPYSMDACESTTVGWDYIGVDCNITLLVSTTVMPNPGDVSSSIVGLVVGQDVDAASDSFLWSPVKLPAGRYILRATGPNIAAESNIFTIVNGTDTSCLSGSSSPSSTASATSTASGSSAIATSTSSGALPTTSSVSLPVTNAVSSRARAGAIAGGIVGGVAIVVAAVAAYFFFGLCRRTPTRSRSGRRGHLGKWGGLSSRDSGMDEGLPVSTAPTSGKSPLVLGLPKRRETTESTSAILTASHGHNASRGVSDEDVSTFAHEEKDVPSRAMEYFQNVPPLTGSRRRSSLSSASPPISPVSEPPSARGSYGRTRAKSSSQSHRAHALARLDGDSPSPSSSVPTTPRTRSPTVPRRSVDSMQLRTFDAPSAPMQVASPVAAVANAAAMNRTSSGNNPRRATRKPVPTLDEADMMPPPSATSLTTPTLSSSYASSTSMSRGSSVASTVVASRSPAPSPHPVYNHRSDSGSGSTLRAQGTLPAPGRQHSREDLIAAGMELPNLNHKSSFGDKQVHYIIPDMPPPPRA</sequence>
<keyword evidence="2" id="KW-0472">Membrane</keyword>
<evidence type="ECO:0000256" key="1">
    <source>
        <dbReference type="SAM" id="MobiDB-lite"/>
    </source>
</evidence>
<comment type="caution">
    <text evidence="3">The sequence shown here is derived from an EMBL/GenBank/DDBJ whole genome shotgun (WGS) entry which is preliminary data.</text>
</comment>
<feature type="region of interest" description="Disordered" evidence="1">
    <location>
        <begin position="369"/>
        <end position="449"/>
    </location>
</feature>
<feature type="region of interest" description="Disordered" evidence="1">
    <location>
        <begin position="477"/>
        <end position="578"/>
    </location>
</feature>
<evidence type="ECO:0000313" key="4">
    <source>
        <dbReference type="Proteomes" id="UP000184267"/>
    </source>
</evidence>
<feature type="compositionally biased region" description="Basic residues" evidence="1">
    <location>
        <begin position="272"/>
        <end position="282"/>
    </location>
</feature>
<name>A0A1M2VL63_TRAPU</name>
<evidence type="ECO:0000313" key="3">
    <source>
        <dbReference type="EMBL" id="OJT08296.1"/>
    </source>
</evidence>
<reference evidence="3 4" key="1">
    <citation type="submission" date="2016-10" db="EMBL/GenBank/DDBJ databases">
        <title>Genome sequence of the basidiomycete white-rot fungus Trametes pubescens.</title>
        <authorList>
            <person name="Makela M.R."/>
            <person name="Granchi Z."/>
            <person name="Peng M."/>
            <person name="De Vries R.P."/>
            <person name="Grigoriev I."/>
            <person name="Riley R."/>
            <person name="Hilden K."/>
        </authorList>
    </citation>
    <scope>NUCLEOTIDE SEQUENCE [LARGE SCALE GENOMIC DNA]</scope>
    <source>
        <strain evidence="3 4">FBCC735</strain>
    </source>
</reference>
<feature type="compositionally biased region" description="Low complexity" evidence="1">
    <location>
        <begin position="424"/>
        <end position="444"/>
    </location>
</feature>
<dbReference type="Proteomes" id="UP000184267">
    <property type="component" value="Unassembled WGS sequence"/>
</dbReference>
<evidence type="ECO:0000256" key="2">
    <source>
        <dbReference type="SAM" id="Phobius"/>
    </source>
</evidence>
<dbReference type="OrthoDB" id="3266934at2759"/>
<dbReference type="EMBL" id="MNAD01001066">
    <property type="protein sequence ID" value="OJT08296.1"/>
    <property type="molecule type" value="Genomic_DNA"/>
</dbReference>
<feature type="compositionally biased region" description="Polar residues" evidence="1">
    <location>
        <begin position="324"/>
        <end position="336"/>
    </location>
</feature>